<keyword evidence="3" id="KW-0680">Restriction system</keyword>
<dbReference type="AlphaFoldDB" id="A0A3P3RBW8"/>
<dbReference type="GO" id="GO:0008170">
    <property type="term" value="F:N-methyltransferase activity"/>
    <property type="evidence" value="ECO:0007669"/>
    <property type="project" value="InterPro"/>
</dbReference>
<dbReference type="SUPFAM" id="SSF53335">
    <property type="entry name" value="S-adenosyl-L-methionine-dependent methyltransferases"/>
    <property type="match status" value="2"/>
</dbReference>
<reference evidence="5 6" key="1">
    <citation type="submission" date="2018-11" db="EMBL/GenBank/DDBJ databases">
        <title>Taxonoimc description of Halomarina strain SPP-AMP-1.</title>
        <authorList>
            <person name="Pal Y."/>
            <person name="Srinivasana K."/>
            <person name="Verma A."/>
            <person name="Kumar P."/>
        </authorList>
    </citation>
    <scope>NUCLEOTIDE SEQUENCE [LARGE SCALE GENOMIC DNA]</scope>
    <source>
        <strain evidence="5 6">SPP-AMP-1</strain>
    </source>
</reference>
<dbReference type="InterPro" id="IPR029063">
    <property type="entry name" value="SAM-dependent_MTases_sf"/>
</dbReference>
<dbReference type="EC" id="2.1.1.113" evidence="3"/>
<name>A0A3P3RBW8_9EURY</name>
<accession>A0A3P3RBW8</accession>
<dbReference type="GO" id="GO:0009307">
    <property type="term" value="P:DNA restriction-modification system"/>
    <property type="evidence" value="ECO:0007669"/>
    <property type="project" value="UniProtKB-KW"/>
</dbReference>
<keyword evidence="2" id="KW-0808">Transferase</keyword>
<protein>
    <recommendedName>
        <fullName evidence="3">Type II methyltransferase</fullName>
        <ecNumber evidence="3">2.1.1.113</ecNumber>
    </recommendedName>
    <alternativeName>
        <fullName evidence="3">N-4 cytosine-specific methyltransferase</fullName>
    </alternativeName>
</protein>
<dbReference type="Gene3D" id="3.40.50.150">
    <property type="entry name" value="Vaccinia Virus protein VP39"/>
    <property type="match status" value="2"/>
</dbReference>
<dbReference type="GO" id="GO:0003677">
    <property type="term" value="F:DNA binding"/>
    <property type="evidence" value="ECO:0007669"/>
    <property type="project" value="InterPro"/>
</dbReference>
<comment type="caution">
    <text evidence="5">The sequence shown here is derived from an EMBL/GenBank/DDBJ whole genome shotgun (WGS) entry which is preliminary data.</text>
</comment>
<dbReference type="InterPro" id="IPR001091">
    <property type="entry name" value="RM_Methyltransferase"/>
</dbReference>
<comment type="catalytic activity">
    <reaction evidence="3">
        <text>a 2'-deoxycytidine in DNA + S-adenosyl-L-methionine = an N(4)-methyl-2'-deoxycytidine in DNA + S-adenosyl-L-homocysteine + H(+)</text>
        <dbReference type="Rhea" id="RHEA:16857"/>
        <dbReference type="Rhea" id="RHEA-COMP:11369"/>
        <dbReference type="Rhea" id="RHEA-COMP:13674"/>
        <dbReference type="ChEBI" id="CHEBI:15378"/>
        <dbReference type="ChEBI" id="CHEBI:57856"/>
        <dbReference type="ChEBI" id="CHEBI:59789"/>
        <dbReference type="ChEBI" id="CHEBI:85452"/>
        <dbReference type="ChEBI" id="CHEBI:137933"/>
        <dbReference type="EC" id="2.1.1.113"/>
    </reaction>
</comment>
<keyword evidence="3" id="KW-0949">S-adenosyl-L-methionine</keyword>
<evidence type="ECO:0000256" key="3">
    <source>
        <dbReference type="RuleBase" id="RU362026"/>
    </source>
</evidence>
<evidence type="ECO:0000259" key="4">
    <source>
        <dbReference type="Pfam" id="PF01555"/>
    </source>
</evidence>
<feature type="domain" description="DNA methylase N-4/N-6" evidence="4">
    <location>
        <begin position="106"/>
        <end position="222"/>
    </location>
</feature>
<dbReference type="Pfam" id="PF01555">
    <property type="entry name" value="N6_N4_Mtase"/>
    <property type="match status" value="2"/>
</dbReference>
<evidence type="ECO:0000256" key="1">
    <source>
        <dbReference type="ARBA" id="ARBA00022603"/>
    </source>
</evidence>
<comment type="similarity">
    <text evidence="3">Belongs to the N(4)/N(6)-methyltransferase family.</text>
</comment>
<gene>
    <name evidence="5" type="ORF">EIK79_08685</name>
</gene>
<evidence type="ECO:0000256" key="2">
    <source>
        <dbReference type="ARBA" id="ARBA00022679"/>
    </source>
</evidence>
<sequence>MDTCLSLEYGHREELPDGQVNEVRTPDALVARFLREFTEAGDRVIDIFAGFGTTLIVAERLDRVPFGVEYEADRVAHIESRLSTPTHVRHGSVLDLEPSWFPPCECCFTSPPFMTRTMNENPFENYTGRSTYEQYLTDIETAFARLDAVVAPGGHVIIDVANVKHDGTVTPLAWDIADTVSNVFDFEGEVVITWDGDGSPISRDGRFGYGYDHTYCHVFRKSTL</sequence>
<dbReference type="Proteomes" id="UP000282322">
    <property type="component" value="Unassembled WGS sequence"/>
</dbReference>
<keyword evidence="6" id="KW-1185">Reference proteome</keyword>
<organism evidence="5 6">
    <name type="scientific">Halocatena pleomorpha</name>
    <dbReference type="NCBI Taxonomy" id="1785090"/>
    <lineage>
        <taxon>Archaea</taxon>
        <taxon>Methanobacteriati</taxon>
        <taxon>Methanobacteriota</taxon>
        <taxon>Stenosarchaea group</taxon>
        <taxon>Halobacteria</taxon>
        <taxon>Halobacteriales</taxon>
        <taxon>Natronomonadaceae</taxon>
        <taxon>Halocatena</taxon>
    </lineage>
</organism>
<dbReference type="GO" id="GO:0032259">
    <property type="term" value="P:methylation"/>
    <property type="evidence" value="ECO:0007669"/>
    <property type="project" value="UniProtKB-KW"/>
</dbReference>
<feature type="domain" description="DNA methylase N-4/N-6" evidence="4">
    <location>
        <begin position="24"/>
        <end position="78"/>
    </location>
</feature>
<proteinExistence type="inferred from homology"/>
<dbReference type="GO" id="GO:0015667">
    <property type="term" value="F:site-specific DNA-methyltransferase (cytosine-N4-specific) activity"/>
    <property type="evidence" value="ECO:0007669"/>
    <property type="project" value="UniProtKB-EC"/>
</dbReference>
<dbReference type="EMBL" id="RRCH01000018">
    <property type="protein sequence ID" value="RRJ30885.1"/>
    <property type="molecule type" value="Genomic_DNA"/>
</dbReference>
<evidence type="ECO:0000313" key="5">
    <source>
        <dbReference type="EMBL" id="RRJ30885.1"/>
    </source>
</evidence>
<evidence type="ECO:0000313" key="6">
    <source>
        <dbReference type="Proteomes" id="UP000282322"/>
    </source>
</evidence>
<dbReference type="InterPro" id="IPR002941">
    <property type="entry name" value="DNA_methylase_N4/N6"/>
</dbReference>
<keyword evidence="1 3" id="KW-0489">Methyltransferase</keyword>
<dbReference type="OrthoDB" id="38200at2157"/>
<dbReference type="PRINTS" id="PR00508">
    <property type="entry name" value="S21N4MTFRASE"/>
</dbReference>